<comment type="similarity">
    <text evidence="2">Belongs to the SWEET sugar transporter family.</text>
</comment>
<evidence type="ECO:0000256" key="4">
    <source>
        <dbReference type="ARBA" id="ARBA00022475"/>
    </source>
</evidence>
<protein>
    <submittedName>
        <fullName evidence="12">Unnamed protein product</fullName>
    </submittedName>
</protein>
<keyword evidence="8 11" id="KW-1133">Transmembrane helix</keyword>
<gene>
    <name evidence="12" type="ORF">Pfra01_000991500</name>
</gene>
<keyword evidence="5" id="KW-0762">Sugar transport</keyword>
<feature type="transmembrane region" description="Helical" evidence="11">
    <location>
        <begin position="140"/>
        <end position="160"/>
    </location>
</feature>
<dbReference type="PANTHER" id="PTHR10791:SF30">
    <property type="entry name" value="SUGAR TRANSPORTER SWEET1"/>
    <property type="match status" value="1"/>
</dbReference>
<keyword evidence="9 11" id="KW-0472">Membrane</keyword>
<dbReference type="GO" id="GO:0051119">
    <property type="term" value="F:sugar transmembrane transporter activity"/>
    <property type="evidence" value="ECO:0007669"/>
    <property type="project" value="InterPro"/>
</dbReference>
<dbReference type="Proteomes" id="UP001165121">
    <property type="component" value="Unassembled WGS sequence"/>
</dbReference>
<evidence type="ECO:0000256" key="8">
    <source>
        <dbReference type="ARBA" id="ARBA00022989"/>
    </source>
</evidence>
<name>A0A9W6XDQ0_9STRA</name>
<evidence type="ECO:0000256" key="11">
    <source>
        <dbReference type="SAM" id="Phobius"/>
    </source>
</evidence>
<feature type="transmembrane region" description="Helical" evidence="11">
    <location>
        <begin position="93"/>
        <end position="112"/>
    </location>
</feature>
<dbReference type="PANTHER" id="PTHR10791">
    <property type="entry name" value="RAG1-ACTIVATING PROTEIN 1"/>
    <property type="match status" value="1"/>
</dbReference>
<keyword evidence="4" id="KW-1003">Cell membrane</keyword>
<evidence type="ECO:0000256" key="7">
    <source>
        <dbReference type="ARBA" id="ARBA00022737"/>
    </source>
</evidence>
<evidence type="ECO:0000256" key="10">
    <source>
        <dbReference type="SAM" id="MobiDB-lite"/>
    </source>
</evidence>
<dbReference type="EMBL" id="BSXT01000946">
    <property type="protein sequence ID" value="GMF36426.1"/>
    <property type="molecule type" value="Genomic_DNA"/>
</dbReference>
<keyword evidence="3" id="KW-0813">Transport</keyword>
<dbReference type="Pfam" id="PF03083">
    <property type="entry name" value="MtN3_slv"/>
    <property type="match status" value="2"/>
</dbReference>
<evidence type="ECO:0000313" key="12">
    <source>
        <dbReference type="EMBL" id="GMF36426.1"/>
    </source>
</evidence>
<proteinExistence type="inferred from homology"/>
<evidence type="ECO:0000256" key="3">
    <source>
        <dbReference type="ARBA" id="ARBA00022448"/>
    </source>
</evidence>
<accession>A0A9W6XDQ0</accession>
<keyword evidence="13" id="KW-1185">Reference proteome</keyword>
<comment type="subcellular location">
    <subcellularLocation>
        <location evidence="1">Cell membrane</location>
        <topology evidence="1">Multi-pass membrane protein</topology>
    </subcellularLocation>
</comment>
<feature type="transmembrane region" description="Helical" evidence="11">
    <location>
        <begin position="204"/>
        <end position="226"/>
    </location>
</feature>
<feature type="region of interest" description="Disordered" evidence="10">
    <location>
        <begin position="267"/>
        <end position="308"/>
    </location>
</feature>
<evidence type="ECO:0000256" key="6">
    <source>
        <dbReference type="ARBA" id="ARBA00022692"/>
    </source>
</evidence>
<reference evidence="12" key="1">
    <citation type="submission" date="2023-04" db="EMBL/GenBank/DDBJ databases">
        <title>Phytophthora fragariaefolia NBRC 109709.</title>
        <authorList>
            <person name="Ichikawa N."/>
            <person name="Sato H."/>
            <person name="Tonouchi N."/>
        </authorList>
    </citation>
    <scope>NUCLEOTIDE SEQUENCE</scope>
    <source>
        <strain evidence="12">NBRC 109709</strain>
    </source>
</reference>
<dbReference type="GO" id="GO:0005886">
    <property type="term" value="C:plasma membrane"/>
    <property type="evidence" value="ECO:0007669"/>
    <property type="project" value="UniProtKB-SubCell"/>
</dbReference>
<feature type="transmembrane region" description="Helical" evidence="11">
    <location>
        <begin position="64"/>
        <end position="87"/>
    </location>
</feature>
<dbReference type="AlphaFoldDB" id="A0A9W6XDQ0"/>
<keyword evidence="7" id="KW-0677">Repeat</keyword>
<feature type="transmembrane region" description="Helical" evidence="11">
    <location>
        <begin position="232"/>
        <end position="256"/>
    </location>
</feature>
<dbReference type="InterPro" id="IPR047664">
    <property type="entry name" value="SWEET"/>
</dbReference>
<dbReference type="Gene3D" id="1.20.1280.290">
    <property type="match status" value="2"/>
</dbReference>
<dbReference type="FunFam" id="1.20.1280.290:FF:000007">
    <property type="entry name" value="Bidirectional sugar transporter SWEET7"/>
    <property type="match status" value="2"/>
</dbReference>
<evidence type="ECO:0000256" key="9">
    <source>
        <dbReference type="ARBA" id="ARBA00023136"/>
    </source>
</evidence>
<dbReference type="OrthoDB" id="409725at2759"/>
<dbReference type="InterPro" id="IPR004316">
    <property type="entry name" value="SWEET_rpt"/>
</dbReference>
<evidence type="ECO:0000256" key="5">
    <source>
        <dbReference type="ARBA" id="ARBA00022597"/>
    </source>
</evidence>
<evidence type="ECO:0000256" key="2">
    <source>
        <dbReference type="ARBA" id="ARBA00007809"/>
    </source>
</evidence>
<feature type="transmembrane region" description="Helical" evidence="11">
    <location>
        <begin position="172"/>
        <end position="192"/>
    </location>
</feature>
<evidence type="ECO:0000313" key="13">
    <source>
        <dbReference type="Proteomes" id="UP001165121"/>
    </source>
</evidence>
<organism evidence="12 13">
    <name type="scientific">Phytophthora fragariaefolia</name>
    <dbReference type="NCBI Taxonomy" id="1490495"/>
    <lineage>
        <taxon>Eukaryota</taxon>
        <taxon>Sar</taxon>
        <taxon>Stramenopiles</taxon>
        <taxon>Oomycota</taxon>
        <taxon>Peronosporomycetes</taxon>
        <taxon>Peronosporales</taxon>
        <taxon>Peronosporaceae</taxon>
        <taxon>Phytophthora</taxon>
    </lineage>
</organism>
<sequence>MQQSRLTPQFASSCTSGNRNTLSTMVSSATMHVVDVLSALTSLALICSPAVATQRIWRRRSVGVASIVPLATLLGNSHMWMLYGWMIRNWFPVFWVFLFGDAVSLLYLAVYWRYTPERRHAVSLLYLAVYWRYTPERRHAVKILGVTLAVLLVATLYAILGVSGHTGQTRHQVGSTVGVLCDVVAVCLYGAPMEKIFHVLKYRSAVFINVHMVVASLANNVMWFTYGVLTDNWYIISPNILFITLNSSTLILYLVFNPKTHPLPADFNQSTAAEGSRRSVEPSPKAVLSRKAEIHSTSPAFDALQSPV</sequence>
<comment type="caution">
    <text evidence="12">The sequence shown here is derived from an EMBL/GenBank/DDBJ whole genome shotgun (WGS) entry which is preliminary data.</text>
</comment>
<evidence type="ECO:0000256" key="1">
    <source>
        <dbReference type="ARBA" id="ARBA00004651"/>
    </source>
</evidence>
<keyword evidence="6 11" id="KW-0812">Transmembrane</keyword>